<dbReference type="SMART" id="SM00855">
    <property type="entry name" value="PGAM"/>
    <property type="match status" value="1"/>
</dbReference>
<accession>A0A9N8VMP6</accession>
<proteinExistence type="predicted"/>
<reference evidence="2" key="1">
    <citation type="submission" date="2021-06" db="EMBL/GenBank/DDBJ databases">
        <authorList>
            <person name="Kallberg Y."/>
            <person name="Tangrot J."/>
            <person name="Rosling A."/>
        </authorList>
    </citation>
    <scope>NUCLEOTIDE SEQUENCE</scope>
    <source>
        <strain evidence="2">CL551</strain>
    </source>
</reference>
<dbReference type="Proteomes" id="UP000789342">
    <property type="component" value="Unassembled WGS sequence"/>
</dbReference>
<dbReference type="SUPFAM" id="SSF53254">
    <property type="entry name" value="Phosphoglycerate mutase-like"/>
    <property type="match status" value="1"/>
</dbReference>
<dbReference type="Gene3D" id="3.40.50.1240">
    <property type="entry name" value="Phosphoglycerate mutase-like"/>
    <property type="match status" value="1"/>
</dbReference>
<sequence>MINSSSLPTPLENHYILLRHGRSKANVAGVVVSTLENGCPPASPAESSSGPHGENNGWGLTSVGEEQVKRAAQDVLEYLLTAHNLNPSRTARVSEVRDMPGDPEGIVKSQKPIRLAIYTSPFLRTLETAAIVHDHISNYLGGSEDDLGFPSAPRRIILYPSVITVQGLRERNFGIYELKPDHESYNKVWKLDGEVDSKSNGHDNDEILDKYREIGVETCEQVQSRMCGVIKEIELDLGHRMRIEDVQEAENVAILVSHGDSLQILQTAFEDVKPTAHRKLNHLGTAEWRIF</sequence>
<name>A0A9N8VMP6_9GLOM</name>
<protein>
    <submittedName>
        <fullName evidence="2">7913_t:CDS:1</fullName>
    </submittedName>
</protein>
<dbReference type="AlphaFoldDB" id="A0A9N8VMP6"/>
<feature type="region of interest" description="Disordered" evidence="1">
    <location>
        <begin position="38"/>
        <end position="60"/>
    </location>
</feature>
<comment type="caution">
    <text evidence="2">The sequence shown here is derived from an EMBL/GenBank/DDBJ whole genome shotgun (WGS) entry which is preliminary data.</text>
</comment>
<keyword evidence="3" id="KW-1185">Reference proteome</keyword>
<dbReference type="InterPro" id="IPR029033">
    <property type="entry name" value="His_PPase_superfam"/>
</dbReference>
<organism evidence="2 3">
    <name type="scientific">Acaulospora morrowiae</name>
    <dbReference type="NCBI Taxonomy" id="94023"/>
    <lineage>
        <taxon>Eukaryota</taxon>
        <taxon>Fungi</taxon>
        <taxon>Fungi incertae sedis</taxon>
        <taxon>Mucoromycota</taxon>
        <taxon>Glomeromycotina</taxon>
        <taxon>Glomeromycetes</taxon>
        <taxon>Diversisporales</taxon>
        <taxon>Acaulosporaceae</taxon>
        <taxon>Acaulospora</taxon>
    </lineage>
</organism>
<evidence type="ECO:0000256" key="1">
    <source>
        <dbReference type="SAM" id="MobiDB-lite"/>
    </source>
</evidence>
<dbReference type="PANTHER" id="PTHR47821">
    <property type="entry name" value="PHOSPHOGLYCERATE MUTASE FAMILY PROTEIN"/>
    <property type="match status" value="1"/>
</dbReference>
<gene>
    <name evidence="2" type="ORF">AMORRO_LOCUS1028</name>
</gene>
<dbReference type="InterPro" id="IPR013078">
    <property type="entry name" value="His_Pase_superF_clade-1"/>
</dbReference>
<feature type="compositionally biased region" description="Low complexity" evidence="1">
    <location>
        <begin position="44"/>
        <end position="54"/>
    </location>
</feature>
<evidence type="ECO:0000313" key="3">
    <source>
        <dbReference type="Proteomes" id="UP000789342"/>
    </source>
</evidence>
<dbReference type="Pfam" id="PF00300">
    <property type="entry name" value="His_Phos_1"/>
    <property type="match status" value="1"/>
</dbReference>
<dbReference type="OrthoDB" id="354304at2759"/>
<evidence type="ECO:0000313" key="2">
    <source>
        <dbReference type="EMBL" id="CAG8453655.1"/>
    </source>
</evidence>
<dbReference type="EMBL" id="CAJVPV010000370">
    <property type="protein sequence ID" value="CAG8453655.1"/>
    <property type="molecule type" value="Genomic_DNA"/>
</dbReference>
<dbReference type="PANTHER" id="PTHR47821:SF2">
    <property type="entry name" value="PHOSPHOGLYCERATE MUTASE FAMILY PROTEIN"/>
    <property type="match status" value="1"/>
</dbReference>